<name>A0ABS2LI87_9CELL</name>
<evidence type="ECO:0000313" key="1">
    <source>
        <dbReference type="EMBL" id="MBM7480135.1"/>
    </source>
</evidence>
<evidence type="ECO:0000313" key="2">
    <source>
        <dbReference type="Proteomes" id="UP000698059"/>
    </source>
</evidence>
<keyword evidence="2" id="KW-1185">Reference proteome</keyword>
<dbReference type="EMBL" id="JAFBBO010000001">
    <property type="protein sequence ID" value="MBM7480135.1"/>
    <property type="molecule type" value="Genomic_DNA"/>
</dbReference>
<proteinExistence type="predicted"/>
<sequence>MPWIEKARHPHSCYAPVPPMRRAPGSIWQCRRCGTRWVLTINRLDITGRRHWNWDHEETKTEPRTREVTGQ</sequence>
<dbReference type="Proteomes" id="UP000698059">
    <property type="component" value="Unassembled WGS sequence"/>
</dbReference>
<reference evidence="1 2" key="1">
    <citation type="submission" date="2021-01" db="EMBL/GenBank/DDBJ databases">
        <title>Sequencing the genomes of 1000 actinobacteria strains.</title>
        <authorList>
            <person name="Klenk H.-P."/>
        </authorList>
    </citation>
    <scope>NUCLEOTIDE SEQUENCE [LARGE SCALE GENOMIC DNA]</scope>
    <source>
        <strain evidence="1 2">DSM 46000</strain>
    </source>
</reference>
<organism evidence="1 2">
    <name type="scientific">Oerskovia jenensis</name>
    <dbReference type="NCBI Taxonomy" id="162169"/>
    <lineage>
        <taxon>Bacteria</taxon>
        <taxon>Bacillati</taxon>
        <taxon>Actinomycetota</taxon>
        <taxon>Actinomycetes</taxon>
        <taxon>Micrococcales</taxon>
        <taxon>Cellulomonadaceae</taxon>
        <taxon>Oerskovia</taxon>
    </lineage>
</organism>
<protein>
    <submittedName>
        <fullName evidence="1">Uncharacterized protein</fullName>
    </submittedName>
</protein>
<accession>A0ABS2LI87</accession>
<gene>
    <name evidence="1" type="ORF">JOD49_003055</name>
</gene>
<comment type="caution">
    <text evidence="1">The sequence shown here is derived from an EMBL/GenBank/DDBJ whole genome shotgun (WGS) entry which is preliminary data.</text>
</comment>